<keyword evidence="3" id="KW-1185">Reference proteome</keyword>
<reference evidence="2 3" key="1">
    <citation type="journal article" date="2015" name="Proc. Natl. Acad. Sci. U.S.A.">
        <title>The resurrection genome of Boea hygrometrica: A blueprint for survival of dehydration.</title>
        <authorList>
            <person name="Xiao L."/>
            <person name="Yang G."/>
            <person name="Zhang L."/>
            <person name="Yang X."/>
            <person name="Zhao S."/>
            <person name="Ji Z."/>
            <person name="Zhou Q."/>
            <person name="Hu M."/>
            <person name="Wang Y."/>
            <person name="Chen M."/>
            <person name="Xu Y."/>
            <person name="Jin H."/>
            <person name="Xiao X."/>
            <person name="Hu G."/>
            <person name="Bao F."/>
            <person name="Hu Y."/>
            <person name="Wan P."/>
            <person name="Li L."/>
            <person name="Deng X."/>
            <person name="Kuang T."/>
            <person name="Xiang C."/>
            <person name="Zhu J.K."/>
            <person name="Oliver M.J."/>
            <person name="He Y."/>
        </authorList>
    </citation>
    <scope>NUCLEOTIDE SEQUENCE [LARGE SCALE GENOMIC DNA]</scope>
    <source>
        <strain evidence="3">cv. XS01</strain>
    </source>
</reference>
<feature type="region of interest" description="Disordered" evidence="1">
    <location>
        <begin position="82"/>
        <end position="108"/>
    </location>
</feature>
<gene>
    <name evidence="2" type="ORF">F511_05443</name>
</gene>
<dbReference type="AlphaFoldDB" id="A0A2Z7C0J2"/>
<sequence>MTSRNLKSSILLSSVYVANPAVNFSDKQSVTTQNDNVPRFLFTQAKRRRSVSQLIQISALTAAHAHPDLNNAQTTINSAMLTHTPEQFPAKWRRRAAHGGGEEEEREAACGAIRKSYFPKSSSRAQHIELSIRAGISNPVLV</sequence>
<dbReference type="Proteomes" id="UP000250235">
    <property type="component" value="Unassembled WGS sequence"/>
</dbReference>
<dbReference type="EMBL" id="KV002468">
    <property type="protein sequence ID" value="KZV37960.1"/>
    <property type="molecule type" value="Genomic_DNA"/>
</dbReference>
<evidence type="ECO:0000313" key="2">
    <source>
        <dbReference type="EMBL" id="KZV37960.1"/>
    </source>
</evidence>
<evidence type="ECO:0000313" key="3">
    <source>
        <dbReference type="Proteomes" id="UP000250235"/>
    </source>
</evidence>
<name>A0A2Z7C0J2_9LAMI</name>
<evidence type="ECO:0000256" key="1">
    <source>
        <dbReference type="SAM" id="MobiDB-lite"/>
    </source>
</evidence>
<organism evidence="2 3">
    <name type="scientific">Dorcoceras hygrometricum</name>
    <dbReference type="NCBI Taxonomy" id="472368"/>
    <lineage>
        <taxon>Eukaryota</taxon>
        <taxon>Viridiplantae</taxon>
        <taxon>Streptophyta</taxon>
        <taxon>Embryophyta</taxon>
        <taxon>Tracheophyta</taxon>
        <taxon>Spermatophyta</taxon>
        <taxon>Magnoliopsida</taxon>
        <taxon>eudicotyledons</taxon>
        <taxon>Gunneridae</taxon>
        <taxon>Pentapetalae</taxon>
        <taxon>asterids</taxon>
        <taxon>lamiids</taxon>
        <taxon>Lamiales</taxon>
        <taxon>Gesneriaceae</taxon>
        <taxon>Didymocarpoideae</taxon>
        <taxon>Trichosporeae</taxon>
        <taxon>Loxocarpinae</taxon>
        <taxon>Dorcoceras</taxon>
    </lineage>
</organism>
<proteinExistence type="predicted"/>
<accession>A0A2Z7C0J2</accession>
<protein>
    <submittedName>
        <fullName evidence="2">Uncharacterized protein</fullName>
    </submittedName>
</protein>